<dbReference type="GO" id="GO:0008270">
    <property type="term" value="F:zinc ion binding"/>
    <property type="evidence" value="ECO:0007669"/>
    <property type="project" value="InterPro"/>
</dbReference>
<dbReference type="InterPro" id="IPR011990">
    <property type="entry name" value="TPR-like_helical_dom_sf"/>
</dbReference>
<feature type="repeat" description="PPR" evidence="3">
    <location>
        <begin position="80"/>
        <end position="114"/>
    </location>
</feature>
<dbReference type="InterPro" id="IPR002885">
    <property type="entry name" value="PPR_rpt"/>
</dbReference>
<dbReference type="NCBIfam" id="TIGR00756">
    <property type="entry name" value="PPR"/>
    <property type="match status" value="5"/>
</dbReference>
<feature type="non-terminal residue" evidence="5">
    <location>
        <position position="722"/>
    </location>
</feature>
<name>A0A9Q0FAS3_9ROSI</name>
<feature type="non-terminal residue" evidence="5">
    <location>
        <position position="1"/>
    </location>
</feature>
<dbReference type="OrthoDB" id="185373at2759"/>
<reference evidence="5" key="1">
    <citation type="submission" date="2022-02" db="EMBL/GenBank/DDBJ databases">
        <authorList>
            <person name="Henning P.M."/>
            <person name="McCubbin A.G."/>
            <person name="Shore J.S."/>
        </authorList>
    </citation>
    <scope>NUCLEOTIDE SEQUENCE</scope>
    <source>
        <strain evidence="5">F60SS</strain>
        <tissue evidence="5">Leaves</tissue>
    </source>
</reference>
<comment type="caution">
    <text evidence="5">The sequence shown here is derived from an EMBL/GenBank/DDBJ whole genome shotgun (WGS) entry which is preliminary data.</text>
</comment>
<evidence type="ECO:0000256" key="3">
    <source>
        <dbReference type="PROSITE-ProRule" id="PRU00708"/>
    </source>
</evidence>
<accession>A0A9Q0FAS3</accession>
<dbReference type="Gene3D" id="1.25.40.10">
    <property type="entry name" value="Tetratricopeptide repeat domain"/>
    <property type="match status" value="5"/>
</dbReference>
<evidence type="ECO:0000313" key="5">
    <source>
        <dbReference type="EMBL" id="KAJ4828064.1"/>
    </source>
</evidence>
<evidence type="ECO:0000259" key="4">
    <source>
        <dbReference type="Pfam" id="PF14432"/>
    </source>
</evidence>
<gene>
    <name evidence="5" type="ORF">Tsubulata_020835</name>
</gene>
<dbReference type="PANTHER" id="PTHR47926:SF411">
    <property type="entry name" value="PENTATRICOPEPTIDE REPEAT-CONTAINING PROTEIN"/>
    <property type="match status" value="1"/>
</dbReference>
<dbReference type="EMBL" id="JAKUCV010006270">
    <property type="protein sequence ID" value="KAJ4828064.1"/>
    <property type="molecule type" value="Genomic_DNA"/>
</dbReference>
<sequence length="722" mass="80750">RRLDEAVAALDGSSKVSPAIFINYAPTPIPLKWVARYTGGLIWLPRKTDLGVETMLVGMYSKCGFLKESRQVFEGMRERDLHASSAMIGGCLREQRWKEVVELFYGMIGEGVLPHDFLLPKILQACGNCGDVQTGRLLLHGLAVQCGFESGSFVGNSIMSLYAKFGELGLARKCFESMEERDTVAWTAMISGCFLNRNFEEGFRLFDAMYEQASSQACCETGSFDVAMKVMNTMRSCGVKTDSLTWTTMISGFAKNDREEQALDLFKDMILAGVQPNALTITSFASACASLRAFNRGLQVHGLAIKPGCVVDLLVGNSLIDMYSKWGDLEAARRVFDIMPEKDVYTWNLMIFGCCQAGFSQKMQKSGLQPDVITWNTMISGHLQNGNEDRARKMGKSNRILHRGTHSFSGYLQIGQKERAFGVFRLMQSLGVSPDPVTILSLLSACANLISLRKVKEIHGYLLRRKLDSRLPITIALIDSYAKSGQIEYSRTIFSGASSKDVITWNSRISGYVIHGFPDLALDTFNHMRNMGLIHGDLELVINARERLLELEPWKARIHQSILQAYGLGETPDDAKDEEYKKDNKALKPTGQSWIEVKNIVHSFVSGDRSKSCSDLLFAWVESISREVKQHNLHGGFCIHENEEEEKEETVGVHSEKLALAFAFVSSPSIPQTVRIMKNLRMCGDCHVMAKFLSKKYGCHIYLNDSECFHHFKHGQCSCGDY</sequence>
<dbReference type="InterPro" id="IPR032867">
    <property type="entry name" value="DYW_dom"/>
</dbReference>
<comment type="similarity">
    <text evidence="1">Belongs to the PPR family. PCMP-H subfamily.</text>
</comment>
<dbReference type="AlphaFoldDB" id="A0A9Q0FAS3"/>
<keyword evidence="6" id="KW-1185">Reference proteome</keyword>
<feature type="repeat" description="PPR" evidence="3">
    <location>
        <begin position="182"/>
        <end position="216"/>
    </location>
</feature>
<evidence type="ECO:0000313" key="6">
    <source>
        <dbReference type="Proteomes" id="UP001141552"/>
    </source>
</evidence>
<evidence type="ECO:0000256" key="2">
    <source>
        <dbReference type="ARBA" id="ARBA00022737"/>
    </source>
</evidence>
<feature type="repeat" description="PPR" evidence="3">
    <location>
        <begin position="501"/>
        <end position="535"/>
    </location>
</feature>
<dbReference type="Pfam" id="PF13041">
    <property type="entry name" value="PPR_2"/>
    <property type="match status" value="1"/>
</dbReference>
<proteinExistence type="inferred from homology"/>
<dbReference type="Pfam" id="PF01535">
    <property type="entry name" value="PPR"/>
    <property type="match status" value="8"/>
</dbReference>
<dbReference type="InterPro" id="IPR046960">
    <property type="entry name" value="PPR_At4g14850-like_plant"/>
</dbReference>
<reference evidence="5" key="2">
    <citation type="journal article" date="2023" name="Plants (Basel)">
        <title>Annotation of the Turnera subulata (Passifloraceae) Draft Genome Reveals the S-Locus Evolved after the Divergence of Turneroideae from Passifloroideae in a Stepwise Manner.</title>
        <authorList>
            <person name="Henning P.M."/>
            <person name="Roalson E.H."/>
            <person name="Mir W."/>
            <person name="McCubbin A.G."/>
            <person name="Shore J.S."/>
        </authorList>
    </citation>
    <scope>NUCLEOTIDE SEQUENCE</scope>
    <source>
        <strain evidence="5">F60SS</strain>
    </source>
</reference>
<organism evidence="5 6">
    <name type="scientific">Turnera subulata</name>
    <dbReference type="NCBI Taxonomy" id="218843"/>
    <lineage>
        <taxon>Eukaryota</taxon>
        <taxon>Viridiplantae</taxon>
        <taxon>Streptophyta</taxon>
        <taxon>Embryophyta</taxon>
        <taxon>Tracheophyta</taxon>
        <taxon>Spermatophyta</taxon>
        <taxon>Magnoliopsida</taxon>
        <taxon>eudicotyledons</taxon>
        <taxon>Gunneridae</taxon>
        <taxon>Pentapetalae</taxon>
        <taxon>rosids</taxon>
        <taxon>fabids</taxon>
        <taxon>Malpighiales</taxon>
        <taxon>Passifloraceae</taxon>
        <taxon>Turnera</taxon>
    </lineage>
</organism>
<protein>
    <recommendedName>
        <fullName evidence="4">DYW domain-containing protein</fullName>
    </recommendedName>
</protein>
<dbReference type="Pfam" id="PF13812">
    <property type="entry name" value="PPR_3"/>
    <property type="match status" value="1"/>
</dbReference>
<evidence type="ECO:0000256" key="1">
    <source>
        <dbReference type="ARBA" id="ARBA00006643"/>
    </source>
</evidence>
<dbReference type="GO" id="GO:0009451">
    <property type="term" value="P:RNA modification"/>
    <property type="evidence" value="ECO:0007669"/>
    <property type="project" value="InterPro"/>
</dbReference>
<dbReference type="PANTHER" id="PTHR47926">
    <property type="entry name" value="PENTATRICOPEPTIDE REPEAT-CONTAINING PROTEIN"/>
    <property type="match status" value="1"/>
</dbReference>
<feature type="repeat" description="PPR" evidence="3">
    <location>
        <begin position="242"/>
        <end position="276"/>
    </location>
</feature>
<dbReference type="PROSITE" id="PS51375">
    <property type="entry name" value="PPR"/>
    <property type="match status" value="5"/>
</dbReference>
<feature type="repeat" description="PPR" evidence="3">
    <location>
        <begin position="312"/>
        <end position="346"/>
    </location>
</feature>
<feature type="domain" description="DYW" evidence="4">
    <location>
        <begin position="636"/>
        <end position="722"/>
    </location>
</feature>
<dbReference type="Proteomes" id="UP001141552">
    <property type="component" value="Unassembled WGS sequence"/>
</dbReference>
<keyword evidence="2" id="KW-0677">Repeat</keyword>
<dbReference type="GO" id="GO:0003723">
    <property type="term" value="F:RNA binding"/>
    <property type="evidence" value="ECO:0007669"/>
    <property type="project" value="InterPro"/>
</dbReference>
<dbReference type="Pfam" id="PF14432">
    <property type="entry name" value="DYW_deaminase"/>
    <property type="match status" value="1"/>
</dbReference>